<dbReference type="SUPFAM" id="SSF48452">
    <property type="entry name" value="TPR-like"/>
    <property type="match status" value="1"/>
</dbReference>
<dbReference type="PROSITE" id="PS51375">
    <property type="entry name" value="PPR"/>
    <property type="match status" value="3"/>
</dbReference>
<name>A0A2G5E170_AQUCA</name>
<evidence type="ECO:0008006" key="5">
    <source>
        <dbReference type="Google" id="ProtNLM"/>
    </source>
</evidence>
<dbReference type="PANTHER" id="PTHR47926">
    <property type="entry name" value="PENTATRICOPEPTIDE REPEAT-CONTAINING PROTEIN"/>
    <property type="match status" value="1"/>
</dbReference>
<dbReference type="FunFam" id="1.25.40.10:FF:000343">
    <property type="entry name" value="Pentatricopeptide repeat-containing protein At3g58590"/>
    <property type="match status" value="1"/>
</dbReference>
<accession>A0A2G5E170</accession>
<dbReference type="Pfam" id="PF01535">
    <property type="entry name" value="PPR"/>
    <property type="match status" value="5"/>
</dbReference>
<dbReference type="InParanoid" id="A0A2G5E170"/>
<dbReference type="EMBL" id="KZ305030">
    <property type="protein sequence ID" value="PIA49277.1"/>
    <property type="molecule type" value="Genomic_DNA"/>
</dbReference>
<evidence type="ECO:0000256" key="1">
    <source>
        <dbReference type="ARBA" id="ARBA00022737"/>
    </source>
</evidence>
<gene>
    <name evidence="3" type="ORF">AQUCO_01300258v1</name>
</gene>
<dbReference type="OrthoDB" id="1851890at2759"/>
<evidence type="ECO:0000313" key="3">
    <source>
        <dbReference type="EMBL" id="PIA49277.1"/>
    </source>
</evidence>
<dbReference type="FunFam" id="1.25.40.10:FF:000436">
    <property type="entry name" value="Pentatricopeptide repeat-containing protein At5g39350 family"/>
    <property type="match status" value="1"/>
</dbReference>
<dbReference type="GO" id="GO:0009451">
    <property type="term" value="P:RNA modification"/>
    <property type="evidence" value="ECO:0007669"/>
    <property type="project" value="InterPro"/>
</dbReference>
<organism evidence="3 4">
    <name type="scientific">Aquilegia coerulea</name>
    <name type="common">Rocky mountain columbine</name>
    <dbReference type="NCBI Taxonomy" id="218851"/>
    <lineage>
        <taxon>Eukaryota</taxon>
        <taxon>Viridiplantae</taxon>
        <taxon>Streptophyta</taxon>
        <taxon>Embryophyta</taxon>
        <taxon>Tracheophyta</taxon>
        <taxon>Spermatophyta</taxon>
        <taxon>Magnoliopsida</taxon>
        <taxon>Ranunculales</taxon>
        <taxon>Ranunculaceae</taxon>
        <taxon>Thalictroideae</taxon>
        <taxon>Aquilegia</taxon>
    </lineage>
</organism>
<dbReference type="NCBIfam" id="TIGR00756">
    <property type="entry name" value="PPR"/>
    <property type="match status" value="3"/>
</dbReference>
<dbReference type="GO" id="GO:0003729">
    <property type="term" value="F:mRNA binding"/>
    <property type="evidence" value="ECO:0007669"/>
    <property type="project" value="UniProtKB-ARBA"/>
</dbReference>
<proteinExistence type="predicted"/>
<dbReference type="FunFam" id="1.25.40.10:FF:000073">
    <property type="entry name" value="Pentatricopeptide repeat-containing protein chloroplastic"/>
    <property type="match status" value="1"/>
</dbReference>
<evidence type="ECO:0000256" key="2">
    <source>
        <dbReference type="PROSITE-ProRule" id="PRU00708"/>
    </source>
</evidence>
<dbReference type="InterPro" id="IPR002885">
    <property type="entry name" value="PPR_rpt"/>
</dbReference>
<evidence type="ECO:0000313" key="4">
    <source>
        <dbReference type="Proteomes" id="UP000230069"/>
    </source>
</evidence>
<dbReference type="PANTHER" id="PTHR47926:SF511">
    <property type="entry name" value="PENTATRICOPEPTIDE REPEAT-CONTAINING PROTEIN"/>
    <property type="match status" value="1"/>
</dbReference>
<dbReference type="Pfam" id="PF13041">
    <property type="entry name" value="PPR_2"/>
    <property type="match status" value="2"/>
</dbReference>
<feature type="repeat" description="PPR" evidence="2">
    <location>
        <begin position="290"/>
        <end position="324"/>
    </location>
</feature>
<sequence length="646" mass="72196">RFQASMENFETTHVEESKLSVTFCSNVLKVCTKNGFFLEGKQVHSYIIKSGFDYQQSLLNQLLNLYLKCRDFEDGVNLFDEMSIRNVVSWNIMISGCGYNMAFDGNQSLLLFKRMLFDKVEPNYITFVSLLSSCIEFYDVGSGKQLHCFITKYSFSNNHVVCSVLIDLYGKCGLVEEARRLFDRTLPKDLVLWNVMVSCYTLNSLGEEALGVFELLRSDGLKGDDFTFSSLLCSCGIIGFGDLGKQIHGLIIRLSFDMDILVSSALIDMYVKNDNILDARKIFDGMTTRNVVSWTTMVVGYGRQGDGKEAMQLLKDMLRGYLSPDELTIASILSSCANIAAINEIGQVHSHATKKGLESFLSIGNALINAYSKCGSLAGAFQSFNSICKPNLITWTSIIGAYAFHGLPRRAIEIFEEMLSKGAEPDRLAFLGVLSACSHGGLVSEGFYYFGSMTNDHQLVPGLEHYACLIDLLGRAGHLDRAYDILENMPIEPGANVLGAFIGACKAHGNVRLAILAAEKLFKLEPEDSMSYTLMSNSYAFVGRWIDVARVRKLMRDRCDHKVPGCSWIEIGAKVHTFVSSDKSHPQATELYNMLELFASPGEGLSIQRRVSGLDSGNIVYYLNEFPSSLYHQQHFQRYHIIYTRK</sequence>
<dbReference type="InterPro" id="IPR011990">
    <property type="entry name" value="TPR-like_helical_dom_sf"/>
</dbReference>
<keyword evidence="4" id="KW-1185">Reference proteome</keyword>
<dbReference type="Pfam" id="PF20431">
    <property type="entry name" value="E_motif"/>
    <property type="match status" value="1"/>
</dbReference>
<dbReference type="AlphaFoldDB" id="A0A2G5E170"/>
<feature type="non-terminal residue" evidence="3">
    <location>
        <position position="1"/>
    </location>
</feature>
<dbReference type="FunFam" id="1.25.40.10:FF:000090">
    <property type="entry name" value="Pentatricopeptide repeat-containing protein, chloroplastic"/>
    <property type="match status" value="1"/>
</dbReference>
<dbReference type="FunCoup" id="A0A2G5E170">
    <property type="interactions" value="2"/>
</dbReference>
<reference evidence="3 4" key="1">
    <citation type="submission" date="2017-09" db="EMBL/GenBank/DDBJ databases">
        <title>WGS assembly of Aquilegia coerulea Goldsmith.</title>
        <authorList>
            <person name="Hodges S."/>
            <person name="Kramer E."/>
            <person name="Nordborg M."/>
            <person name="Tomkins J."/>
            <person name="Borevitz J."/>
            <person name="Derieg N."/>
            <person name="Yan J."/>
            <person name="Mihaltcheva S."/>
            <person name="Hayes R.D."/>
            <person name="Rokhsar D."/>
        </authorList>
    </citation>
    <scope>NUCLEOTIDE SEQUENCE [LARGE SCALE GENOMIC DNA]</scope>
    <source>
        <strain evidence="4">cv. Goldsmith</strain>
    </source>
</reference>
<keyword evidence="1" id="KW-0677">Repeat</keyword>
<dbReference type="Gene3D" id="1.25.40.10">
    <property type="entry name" value="Tetratricopeptide repeat domain"/>
    <property type="match status" value="4"/>
</dbReference>
<feature type="repeat" description="PPR" evidence="2">
    <location>
        <begin position="158"/>
        <end position="192"/>
    </location>
</feature>
<dbReference type="InterPro" id="IPR046848">
    <property type="entry name" value="E_motif"/>
</dbReference>
<protein>
    <recommendedName>
        <fullName evidence="5">DYW domain-containing protein</fullName>
    </recommendedName>
</protein>
<dbReference type="STRING" id="218851.A0A2G5E170"/>
<feature type="repeat" description="PPR" evidence="2">
    <location>
        <begin position="391"/>
        <end position="425"/>
    </location>
</feature>
<dbReference type="InterPro" id="IPR046960">
    <property type="entry name" value="PPR_At4g14850-like_plant"/>
</dbReference>
<dbReference type="Proteomes" id="UP000230069">
    <property type="component" value="Unassembled WGS sequence"/>
</dbReference>